<protein>
    <submittedName>
        <fullName evidence="1">Uncharacterized protein</fullName>
    </submittedName>
</protein>
<feature type="non-terminal residue" evidence="1">
    <location>
        <position position="1"/>
    </location>
</feature>
<dbReference type="AlphaFoldDB" id="A0A382XDP7"/>
<reference evidence="1" key="1">
    <citation type="submission" date="2018-05" db="EMBL/GenBank/DDBJ databases">
        <authorList>
            <person name="Lanie J.A."/>
            <person name="Ng W.-L."/>
            <person name="Kazmierczak K.M."/>
            <person name="Andrzejewski T.M."/>
            <person name="Davidsen T.M."/>
            <person name="Wayne K.J."/>
            <person name="Tettelin H."/>
            <person name="Glass J.I."/>
            <person name="Rusch D."/>
            <person name="Podicherti R."/>
            <person name="Tsui H.-C.T."/>
            <person name="Winkler M.E."/>
        </authorList>
    </citation>
    <scope>NUCLEOTIDE SEQUENCE</scope>
</reference>
<accession>A0A382XDP7</accession>
<name>A0A382XDP7_9ZZZZ</name>
<dbReference type="EMBL" id="UINC01166506">
    <property type="protein sequence ID" value="SVD68498.1"/>
    <property type="molecule type" value="Genomic_DNA"/>
</dbReference>
<gene>
    <name evidence="1" type="ORF">METZ01_LOCUS421352</name>
</gene>
<organism evidence="1">
    <name type="scientific">marine metagenome</name>
    <dbReference type="NCBI Taxonomy" id="408172"/>
    <lineage>
        <taxon>unclassified sequences</taxon>
        <taxon>metagenomes</taxon>
        <taxon>ecological metagenomes</taxon>
    </lineage>
</organism>
<sequence>TRGLGPRVSETPVTAERSLTAVTEDTSVTEDLGLVSLPAGFTTLWLPARVRPVVGVLAVWAVHSSG</sequence>
<evidence type="ECO:0000313" key="1">
    <source>
        <dbReference type="EMBL" id="SVD68498.1"/>
    </source>
</evidence>
<proteinExistence type="predicted"/>